<organism evidence="9">
    <name type="scientific">Enterobius vermicularis</name>
    <name type="common">Human pinworm</name>
    <dbReference type="NCBI Taxonomy" id="51028"/>
    <lineage>
        <taxon>Eukaryota</taxon>
        <taxon>Metazoa</taxon>
        <taxon>Ecdysozoa</taxon>
        <taxon>Nematoda</taxon>
        <taxon>Chromadorea</taxon>
        <taxon>Rhabditida</taxon>
        <taxon>Spirurina</taxon>
        <taxon>Oxyuridomorpha</taxon>
        <taxon>Oxyuroidea</taxon>
        <taxon>Oxyuridae</taxon>
        <taxon>Enterobius</taxon>
    </lineage>
</organism>
<feature type="region of interest" description="Disordered" evidence="3">
    <location>
        <begin position="621"/>
        <end position="646"/>
    </location>
</feature>
<feature type="domain" description="Ig-like" evidence="5">
    <location>
        <begin position="74"/>
        <end position="153"/>
    </location>
</feature>
<evidence type="ECO:0000256" key="4">
    <source>
        <dbReference type="SAM" id="Phobius"/>
    </source>
</evidence>
<dbReference type="PANTHER" id="PTHR44170:SF6">
    <property type="entry name" value="CONTACTIN"/>
    <property type="match status" value="1"/>
</dbReference>
<dbReference type="SUPFAM" id="SSF49265">
    <property type="entry name" value="Fibronectin type III"/>
    <property type="match status" value="3"/>
</dbReference>
<dbReference type="InterPro" id="IPR013098">
    <property type="entry name" value="Ig_I-set"/>
</dbReference>
<keyword evidence="4" id="KW-1133">Transmembrane helix</keyword>
<keyword evidence="8" id="KW-1185">Reference proteome</keyword>
<evidence type="ECO:0000313" key="9">
    <source>
        <dbReference type="WBParaSite" id="EVEC_0000489001-mRNA-1"/>
    </source>
</evidence>
<keyword evidence="2" id="KW-1015">Disulfide bond</keyword>
<protein>
    <submittedName>
        <fullName evidence="9">Neuroglian</fullName>
    </submittedName>
</protein>
<feature type="domain" description="Ig-like" evidence="5">
    <location>
        <begin position="283"/>
        <end position="359"/>
    </location>
</feature>
<feature type="compositionally biased region" description="Low complexity" evidence="3">
    <location>
        <begin position="629"/>
        <end position="640"/>
    </location>
</feature>
<dbReference type="SMART" id="SM00408">
    <property type="entry name" value="IGc2"/>
    <property type="match status" value="4"/>
</dbReference>
<dbReference type="InterPro" id="IPR007110">
    <property type="entry name" value="Ig-like_dom"/>
</dbReference>
<accession>A0A0N4V476</accession>
<feature type="domain" description="Ig-like" evidence="5">
    <location>
        <begin position="1"/>
        <end position="62"/>
    </location>
</feature>
<dbReference type="SUPFAM" id="SSF48726">
    <property type="entry name" value="Immunoglobulin"/>
    <property type="match status" value="5"/>
</dbReference>
<dbReference type="InterPro" id="IPR003961">
    <property type="entry name" value="FN3_dom"/>
</dbReference>
<dbReference type="InterPro" id="IPR003599">
    <property type="entry name" value="Ig_sub"/>
</dbReference>
<feature type="domain" description="Fibronectin type-III" evidence="6">
    <location>
        <begin position="635"/>
        <end position="735"/>
    </location>
</feature>
<feature type="compositionally biased region" description="Polar residues" evidence="3">
    <location>
        <begin position="1116"/>
        <end position="1126"/>
    </location>
</feature>
<dbReference type="InterPro" id="IPR003598">
    <property type="entry name" value="Ig_sub2"/>
</dbReference>
<dbReference type="GO" id="GO:0098609">
    <property type="term" value="P:cell-cell adhesion"/>
    <property type="evidence" value="ECO:0007669"/>
    <property type="project" value="TreeGrafter"/>
</dbReference>
<keyword evidence="4" id="KW-0812">Transmembrane</keyword>
<dbReference type="InterPro" id="IPR013783">
    <property type="entry name" value="Ig-like_fold"/>
</dbReference>
<dbReference type="Pfam" id="PF00041">
    <property type="entry name" value="fn3"/>
    <property type="match status" value="2"/>
</dbReference>
<dbReference type="SMART" id="SM00409">
    <property type="entry name" value="IG"/>
    <property type="match status" value="4"/>
</dbReference>
<dbReference type="STRING" id="51028.A0A0N4V476"/>
<proteinExistence type="predicted"/>
<evidence type="ECO:0000259" key="6">
    <source>
        <dbReference type="PROSITE" id="PS50853"/>
    </source>
</evidence>
<dbReference type="CDD" id="cd00063">
    <property type="entry name" value="FN3"/>
    <property type="match status" value="5"/>
</dbReference>
<feature type="domain" description="Ig-like" evidence="5">
    <location>
        <begin position="437"/>
        <end position="526"/>
    </location>
</feature>
<evidence type="ECO:0000313" key="8">
    <source>
        <dbReference type="Proteomes" id="UP000274131"/>
    </source>
</evidence>
<feature type="domain" description="Fibronectin type-III" evidence="6">
    <location>
        <begin position="740"/>
        <end position="836"/>
    </location>
</feature>
<feature type="region of interest" description="Disordered" evidence="3">
    <location>
        <begin position="1106"/>
        <end position="1126"/>
    </location>
</feature>
<evidence type="ECO:0000259" key="5">
    <source>
        <dbReference type="PROSITE" id="PS50835"/>
    </source>
</evidence>
<reference evidence="7 8" key="2">
    <citation type="submission" date="2018-10" db="EMBL/GenBank/DDBJ databases">
        <authorList>
            <consortium name="Pathogen Informatics"/>
        </authorList>
    </citation>
    <scope>NUCLEOTIDE SEQUENCE [LARGE SCALE GENOMIC DNA]</scope>
</reference>
<reference evidence="9" key="1">
    <citation type="submission" date="2017-02" db="UniProtKB">
        <authorList>
            <consortium name="WormBaseParasite"/>
        </authorList>
    </citation>
    <scope>IDENTIFICATION</scope>
</reference>
<gene>
    <name evidence="7" type="ORF">EVEC_LOCUS4598</name>
</gene>
<dbReference type="InterPro" id="IPR036116">
    <property type="entry name" value="FN3_sf"/>
</dbReference>
<dbReference type="InterPro" id="IPR036179">
    <property type="entry name" value="Ig-like_dom_sf"/>
</dbReference>
<dbReference type="Pfam" id="PF13927">
    <property type="entry name" value="Ig_3"/>
    <property type="match status" value="1"/>
</dbReference>
<sequence length="1126" mass="127861">MKETEKSRYEWYKDGKPLLIDNQRIVWEKPGQSGTIVFLDPHGDDQGYYQCFVKNNLGTAISNKMRLRLGVLEPFKSIGQRVVEVEEGDSLTIKCDVPFGIPPPKIIWIYRDPKKSDFMKSINSKHITIDGEGDLQFSYVKQEDASPNLRYQCGAISPVLQDGLRLGDEVRVVAKSLPNYEKVSEKKSVPPHVLYVSPKTVVVKAGSQLMLMCIFGGRPLPIVRWSKLNGDLPISRIRDLTLPSSAYGKILIIDQIEREDGGVYECHTQQLVHQMRVVVTAAPYWESGKPQDVDVAEDDTVDLNCFAAADPAPVTHWLRNGKILKSDGRFTVLNNGRTLRIANVDHHTDIGIFQCNASNVYGYIFENIFLKVLAYAPTFKMPTSVVYKVVRNTTVYMPCEVDAAPKATIRWVDIENRPIKAVQNGVYVSPTRFIKAPQLNETVLEAHQSFKLDCMAVGDPRLELKYSWRRNGDLKKQFFKPETEAQVFRIVATSLQMTDVRGWHAGNIECIVTSGVDEIKTDLNITIIDVPATPEVHKIDCSERKAVIIWKKPNEYGDKIYEYIVQQHITFEEGQWKTAATVTDLEDHSNDTYQTVIILSPWAVYSFRVIARNRHGDSDPGYGENTICSTSSTNPYTNPSGVEAEGDEPDNLVIRWKPMKKIDWNGPDFEYLVRYRFDDEFSPWKQIVIEDPLANATIIRDQPTYKRYLVQVKAINDVGESVAEPETIIGYSGEDVPLYSPLNFTVVSQANWTAVVLGWEHVDPASVKGLFRGYLINYWLNDFPFENVQLTIPSDKNSATLTKLQPISNYTAQIVTINKRYQSPNPSVLHFMTPEGLPSKVHNMRVRAVGSSTFFVTWEKCRQPNGAIRGYFIEFEDSETGLTEETFVVNRQLNYLYEKAKPDTAYRVAVWAETNAGEGPKVIRSVRTWPLKGIPFCQLLLILKDTYVYDKILEPDIPIFDIRVLTPYQAEVIWHPANGTRWLMPGSSFYVNYSTEGTDGWSKSDTIKLPETKLLLRNLSEGTVYNVMAVAKERNRLTLSEPVIIKTHSNGFLTKIFQGHLHGTAWFMSTMCVLLIATFTVMIMCCCQRQHSGKYPVKRKELEKGWFQPDSDEQKSVSFPSSINPN</sequence>
<dbReference type="PANTHER" id="PTHR44170">
    <property type="entry name" value="PROTEIN SIDEKICK"/>
    <property type="match status" value="1"/>
</dbReference>
<feature type="domain" description="Fibronectin type-III" evidence="6">
    <location>
        <begin position="837"/>
        <end position="932"/>
    </location>
</feature>
<feature type="domain" description="Fibronectin type-III" evidence="6">
    <location>
        <begin position="530"/>
        <end position="633"/>
    </location>
</feature>
<dbReference type="Proteomes" id="UP000274131">
    <property type="component" value="Unassembled WGS sequence"/>
</dbReference>
<dbReference type="Gene3D" id="2.60.40.10">
    <property type="entry name" value="Immunoglobulins"/>
    <property type="match status" value="10"/>
</dbReference>
<feature type="domain" description="Ig-like" evidence="5">
    <location>
        <begin position="191"/>
        <end position="278"/>
    </location>
</feature>
<dbReference type="OrthoDB" id="6244967at2759"/>
<dbReference type="SMART" id="SM00060">
    <property type="entry name" value="FN3"/>
    <property type="match status" value="5"/>
</dbReference>
<dbReference type="WBParaSite" id="EVEC_0000489001-mRNA-1">
    <property type="protein sequence ID" value="EVEC_0000489001-mRNA-1"/>
    <property type="gene ID" value="EVEC_0000489001"/>
</dbReference>
<evidence type="ECO:0000256" key="2">
    <source>
        <dbReference type="ARBA" id="ARBA00023157"/>
    </source>
</evidence>
<dbReference type="FunFam" id="2.60.40.10:FF:000035">
    <property type="entry name" value="Contactin 1"/>
    <property type="match status" value="1"/>
</dbReference>
<evidence type="ECO:0000256" key="3">
    <source>
        <dbReference type="SAM" id="MobiDB-lite"/>
    </source>
</evidence>
<name>A0A0N4V476_ENTVE</name>
<evidence type="ECO:0000313" key="7">
    <source>
        <dbReference type="EMBL" id="VDD89847.1"/>
    </source>
</evidence>
<evidence type="ECO:0000256" key="1">
    <source>
        <dbReference type="ARBA" id="ARBA00022737"/>
    </source>
</evidence>
<dbReference type="EMBL" id="UXUI01007902">
    <property type="protein sequence ID" value="VDD89847.1"/>
    <property type="molecule type" value="Genomic_DNA"/>
</dbReference>
<keyword evidence="1" id="KW-0677">Repeat</keyword>
<dbReference type="PROSITE" id="PS50835">
    <property type="entry name" value="IG_LIKE"/>
    <property type="match status" value="5"/>
</dbReference>
<keyword evidence="4" id="KW-0472">Membrane</keyword>
<feature type="transmembrane region" description="Helical" evidence="4">
    <location>
        <begin position="1065"/>
        <end position="1087"/>
    </location>
</feature>
<dbReference type="AlphaFoldDB" id="A0A0N4V476"/>
<dbReference type="PROSITE" id="PS50853">
    <property type="entry name" value="FN3"/>
    <property type="match status" value="5"/>
</dbReference>
<feature type="domain" description="Fibronectin type-III" evidence="6">
    <location>
        <begin position="954"/>
        <end position="1050"/>
    </location>
</feature>
<dbReference type="Pfam" id="PF07679">
    <property type="entry name" value="I-set"/>
    <property type="match status" value="1"/>
</dbReference>